<dbReference type="AlphaFoldDB" id="A0A938XS31"/>
<keyword evidence="3" id="KW-0175">Coiled coil</keyword>
<dbReference type="PROSITE" id="PS50111">
    <property type="entry name" value="CHEMOTAXIS_TRANSDUC_2"/>
    <property type="match status" value="1"/>
</dbReference>
<dbReference type="InterPro" id="IPR036291">
    <property type="entry name" value="NAD(P)-bd_dom_sf"/>
</dbReference>
<comment type="caution">
    <text evidence="5">The sequence shown here is derived from an EMBL/GenBank/DDBJ whole genome shotgun (WGS) entry which is preliminary data.</text>
</comment>
<dbReference type="RefSeq" id="WP_204700525.1">
    <property type="nucleotide sequence ID" value="NZ_JAFBDQ010000003.1"/>
</dbReference>
<dbReference type="Gene3D" id="3.40.50.720">
    <property type="entry name" value="NAD(P)-binding Rossmann-like Domain"/>
    <property type="match status" value="1"/>
</dbReference>
<dbReference type="EMBL" id="JAFBDQ010000003">
    <property type="protein sequence ID" value="MBM7555799.1"/>
    <property type="molecule type" value="Genomic_DNA"/>
</dbReference>
<dbReference type="Proteomes" id="UP000774000">
    <property type="component" value="Unassembled WGS sequence"/>
</dbReference>
<evidence type="ECO:0000256" key="2">
    <source>
        <dbReference type="PROSITE-ProRule" id="PRU00284"/>
    </source>
</evidence>
<dbReference type="GO" id="GO:0007165">
    <property type="term" value="P:signal transduction"/>
    <property type="evidence" value="ECO:0007669"/>
    <property type="project" value="UniProtKB-KW"/>
</dbReference>
<organism evidence="5 6">
    <name type="scientific">Halanaerobacter jeridensis</name>
    <dbReference type="NCBI Taxonomy" id="706427"/>
    <lineage>
        <taxon>Bacteria</taxon>
        <taxon>Bacillati</taxon>
        <taxon>Bacillota</taxon>
        <taxon>Clostridia</taxon>
        <taxon>Halanaerobiales</taxon>
        <taxon>Halobacteroidaceae</taxon>
        <taxon>Halanaerobacter</taxon>
    </lineage>
</organism>
<proteinExistence type="predicted"/>
<keyword evidence="1 2" id="KW-0807">Transducer</keyword>
<keyword evidence="6" id="KW-1185">Reference proteome</keyword>
<feature type="coiled-coil region" evidence="3">
    <location>
        <begin position="136"/>
        <end position="212"/>
    </location>
</feature>
<dbReference type="PANTHER" id="PTHR32089">
    <property type="entry name" value="METHYL-ACCEPTING CHEMOTAXIS PROTEIN MCPB"/>
    <property type="match status" value="1"/>
</dbReference>
<evidence type="ECO:0000313" key="6">
    <source>
        <dbReference type="Proteomes" id="UP000774000"/>
    </source>
</evidence>
<dbReference type="PANTHER" id="PTHR32089:SF112">
    <property type="entry name" value="LYSOZYME-LIKE PROTEIN-RELATED"/>
    <property type="match status" value="1"/>
</dbReference>
<dbReference type="InterPro" id="IPR004089">
    <property type="entry name" value="MCPsignal_dom"/>
</dbReference>
<dbReference type="GO" id="GO:0016020">
    <property type="term" value="C:membrane"/>
    <property type="evidence" value="ECO:0007669"/>
    <property type="project" value="InterPro"/>
</dbReference>
<dbReference type="Pfam" id="PF00015">
    <property type="entry name" value="MCPsignal"/>
    <property type="match status" value="1"/>
</dbReference>
<dbReference type="SUPFAM" id="SSF51735">
    <property type="entry name" value="NAD(P)-binding Rossmann-fold domains"/>
    <property type="match status" value="1"/>
</dbReference>
<protein>
    <submittedName>
        <fullName evidence="5">Archaellum component FlaC</fullName>
    </submittedName>
</protein>
<gene>
    <name evidence="5" type="ORF">JOC47_000633</name>
</gene>
<dbReference type="SUPFAM" id="SSF58104">
    <property type="entry name" value="Methyl-accepting chemotaxis protein (MCP) signaling domain"/>
    <property type="match status" value="1"/>
</dbReference>
<feature type="domain" description="Methyl-accepting transducer" evidence="4">
    <location>
        <begin position="122"/>
        <end position="224"/>
    </location>
</feature>
<accession>A0A938XS31</accession>
<evidence type="ECO:0000259" key="4">
    <source>
        <dbReference type="PROSITE" id="PS50111"/>
    </source>
</evidence>
<dbReference type="Gene3D" id="6.10.250.3200">
    <property type="match status" value="1"/>
</dbReference>
<evidence type="ECO:0000256" key="3">
    <source>
        <dbReference type="SAM" id="Coils"/>
    </source>
</evidence>
<evidence type="ECO:0000313" key="5">
    <source>
        <dbReference type="EMBL" id="MBM7555799.1"/>
    </source>
</evidence>
<name>A0A938XS31_9FIRM</name>
<evidence type="ECO:0000256" key="1">
    <source>
        <dbReference type="ARBA" id="ARBA00023224"/>
    </source>
</evidence>
<sequence length="224" mass="24649">MADDNVSSQEKVCIIGGGEIGSNLLNMFLKMEAVAVEYMVDIDPEAEGMQLAKENDIPTTTDLKTAVQDSSINIILEVTGSQEVLEQIRENKSRQAEIISGESSYFIYNLINEYKCLEGNLLTKVIEHLEDAYTAIEDDSKKVSDLLNQIEKITNNLNMLALNASIEAARAGEQGQGFSVVADEVKELSSESNEIVGEIEEVNDDIVDLNENIGQVISDLEDRN</sequence>
<reference evidence="5" key="1">
    <citation type="submission" date="2021-01" db="EMBL/GenBank/DDBJ databases">
        <title>Genomic Encyclopedia of Type Strains, Phase IV (KMG-IV): sequencing the most valuable type-strain genomes for metagenomic binning, comparative biology and taxonomic classification.</title>
        <authorList>
            <person name="Goeker M."/>
        </authorList>
    </citation>
    <scope>NUCLEOTIDE SEQUENCE</scope>
    <source>
        <strain evidence="5">DSM 23230</strain>
    </source>
</reference>